<keyword evidence="1" id="KW-0812">Transmembrane</keyword>
<keyword evidence="1" id="KW-1133">Transmembrane helix</keyword>
<protein>
    <recommendedName>
        <fullName evidence="4">Permease</fullName>
    </recommendedName>
</protein>
<dbReference type="EMBL" id="JAEFDC010000002">
    <property type="protein sequence ID" value="MBI1646053.1"/>
    <property type="molecule type" value="Genomic_DNA"/>
</dbReference>
<feature type="transmembrane region" description="Helical" evidence="1">
    <location>
        <begin position="79"/>
        <end position="101"/>
    </location>
</feature>
<evidence type="ECO:0000313" key="2">
    <source>
        <dbReference type="EMBL" id="MBI1646053.1"/>
    </source>
</evidence>
<keyword evidence="3" id="KW-1185">Reference proteome</keyword>
<evidence type="ECO:0000313" key="3">
    <source>
        <dbReference type="Proteomes" id="UP000641139"/>
    </source>
</evidence>
<evidence type="ECO:0000256" key="1">
    <source>
        <dbReference type="SAM" id="Phobius"/>
    </source>
</evidence>
<reference evidence="2 3" key="1">
    <citation type="journal article" date="2021" name="Int. J. Syst. Evol. Microbiol.">
        <title>Capnocytophaga periodontitidis sp. nov., isolated from subgingival plaque of periodontitis patient.</title>
        <authorList>
            <person name="Zhang Y."/>
            <person name="Qiao D."/>
            <person name="Shi W."/>
            <person name="Wu D."/>
            <person name="Cai M."/>
        </authorList>
    </citation>
    <scope>NUCLEOTIDE SEQUENCE [LARGE SCALE GENOMIC DNA]</scope>
    <source>
        <strain evidence="2 3">051621</strain>
    </source>
</reference>
<feature type="transmembrane region" description="Helical" evidence="1">
    <location>
        <begin position="50"/>
        <end position="72"/>
    </location>
</feature>
<sequence length="136" mass="15927">MHFKTLCKVIILLSFVIFATCIAFLVYILGEKAYIDWLKADTNKAWGWGFIVGLILFYALPLCLLISSFLFLKKRIFFWIPYIILLIYAIDESFIGCWTHPLRGTLLLLSISAGYLFSFVSLYFYQKKKMRKNIDL</sequence>
<comment type="caution">
    <text evidence="2">The sequence shown here is derived from an EMBL/GenBank/DDBJ whole genome shotgun (WGS) entry which is preliminary data.</text>
</comment>
<feature type="transmembrane region" description="Helical" evidence="1">
    <location>
        <begin position="107"/>
        <end position="125"/>
    </location>
</feature>
<dbReference type="Proteomes" id="UP000641139">
    <property type="component" value="Unassembled WGS sequence"/>
</dbReference>
<proteinExistence type="predicted"/>
<gene>
    <name evidence="2" type="ORF">I7X30_03110</name>
</gene>
<evidence type="ECO:0008006" key="4">
    <source>
        <dbReference type="Google" id="ProtNLM"/>
    </source>
</evidence>
<keyword evidence="1" id="KW-0472">Membrane</keyword>
<dbReference type="RefSeq" id="WP_198465991.1">
    <property type="nucleotide sequence ID" value="NZ_JAEFDC010000002.1"/>
</dbReference>
<name>A0ABS0SJY9_9FLAO</name>
<accession>A0ABS0SJY9</accession>
<feature type="transmembrane region" description="Helical" evidence="1">
    <location>
        <begin position="9"/>
        <end position="30"/>
    </location>
</feature>
<organism evidence="2 3">
    <name type="scientific">Capnocytophaga periodontitidis</name>
    <dbReference type="NCBI Taxonomy" id="2795027"/>
    <lineage>
        <taxon>Bacteria</taxon>
        <taxon>Pseudomonadati</taxon>
        <taxon>Bacteroidota</taxon>
        <taxon>Flavobacteriia</taxon>
        <taxon>Flavobacteriales</taxon>
        <taxon>Flavobacteriaceae</taxon>
        <taxon>Capnocytophaga</taxon>
    </lineage>
</organism>